<dbReference type="Pfam" id="PF00015">
    <property type="entry name" value="MCPsignal"/>
    <property type="match status" value="1"/>
</dbReference>
<comment type="caution">
    <text evidence="10">The sequence shown here is derived from an EMBL/GenBank/DDBJ whole genome shotgun (WGS) entry which is preliminary data.</text>
</comment>
<keyword evidence="7" id="KW-0812">Transmembrane</keyword>
<dbReference type="InterPro" id="IPR003660">
    <property type="entry name" value="HAMP_dom"/>
</dbReference>
<dbReference type="SMART" id="SM00304">
    <property type="entry name" value="HAMP"/>
    <property type="match status" value="1"/>
</dbReference>
<dbReference type="Pfam" id="PF00672">
    <property type="entry name" value="HAMP"/>
    <property type="match status" value="1"/>
</dbReference>
<keyword evidence="7" id="KW-1133">Transmembrane helix</keyword>
<name>A0ABW1INT1_9BACL</name>
<accession>A0ABW1INT1</accession>
<dbReference type="PROSITE" id="PS50885">
    <property type="entry name" value="HAMP"/>
    <property type="match status" value="1"/>
</dbReference>
<dbReference type="SUPFAM" id="SSF58104">
    <property type="entry name" value="Methyl-accepting chemotaxis protein (MCP) signaling domain"/>
    <property type="match status" value="1"/>
</dbReference>
<dbReference type="PROSITE" id="PS50111">
    <property type="entry name" value="CHEMOTAXIS_TRANSDUC_2"/>
    <property type="match status" value="1"/>
</dbReference>
<dbReference type="EMBL" id="JBHSQV010000128">
    <property type="protein sequence ID" value="MFC5986710.1"/>
    <property type="molecule type" value="Genomic_DNA"/>
</dbReference>
<dbReference type="Gene3D" id="6.10.340.10">
    <property type="match status" value="1"/>
</dbReference>
<evidence type="ECO:0000259" key="8">
    <source>
        <dbReference type="PROSITE" id="PS50111"/>
    </source>
</evidence>
<dbReference type="PANTHER" id="PTHR32089">
    <property type="entry name" value="METHYL-ACCEPTING CHEMOTAXIS PROTEIN MCPB"/>
    <property type="match status" value="1"/>
</dbReference>
<evidence type="ECO:0000313" key="11">
    <source>
        <dbReference type="Proteomes" id="UP001596250"/>
    </source>
</evidence>
<evidence type="ECO:0000259" key="9">
    <source>
        <dbReference type="PROSITE" id="PS50885"/>
    </source>
</evidence>
<evidence type="ECO:0000256" key="6">
    <source>
        <dbReference type="PROSITE-ProRule" id="PRU00284"/>
    </source>
</evidence>
<evidence type="ECO:0000256" key="3">
    <source>
        <dbReference type="ARBA" id="ARBA00023136"/>
    </source>
</evidence>
<sequence length="419" mass="45735">MEWMNKLSFRQKLLLGCYGIVGLFAVIMLIFVTALSSNSLIGIIIIAVMLIAVYPLAGMLEKWLTGPIHEMSVIALSIAKGDFTSKVDIQSNDSLGELADSFNKMTDKLKTILNDTRSLTKHVSDTSTDIYQKNSGMKEVIDQVTHATDELAVGAGKISEDVSHISTSVKDIENKVNSYAQSTREMHTHSGQMLELVEIGRNAVETQSAGVKRNVAASNNVSKAIEELAAQAKGISKITQSISEMAEQTNLLSLNASIEAARAGEHGKGFAVVAQEVRNLAEESSSSTKEVFSLVKSIEQGIQQATYNIRVNEEVVQEQNRLISETENVFADIVHSVKFISEQIELFTLESENMLQSAKQISASMENISAITEQSAAGTEQVSASIREQISAVEDMVAQSEKMSTMVSKLQRTIDVFKF</sequence>
<evidence type="ECO:0000256" key="2">
    <source>
        <dbReference type="ARBA" id="ARBA00022475"/>
    </source>
</evidence>
<keyword evidence="4 6" id="KW-0807">Transducer</keyword>
<keyword evidence="3 7" id="KW-0472">Membrane</keyword>
<dbReference type="PANTHER" id="PTHR32089:SF112">
    <property type="entry name" value="LYSOZYME-LIKE PROTEIN-RELATED"/>
    <property type="match status" value="1"/>
</dbReference>
<dbReference type="InterPro" id="IPR004089">
    <property type="entry name" value="MCPsignal_dom"/>
</dbReference>
<gene>
    <name evidence="10" type="ORF">ACFPXP_09800</name>
</gene>
<comment type="subcellular location">
    <subcellularLocation>
        <location evidence="1">Cell membrane</location>
    </subcellularLocation>
</comment>
<keyword evidence="11" id="KW-1185">Reference proteome</keyword>
<evidence type="ECO:0000256" key="5">
    <source>
        <dbReference type="ARBA" id="ARBA00029447"/>
    </source>
</evidence>
<dbReference type="CDD" id="cd06225">
    <property type="entry name" value="HAMP"/>
    <property type="match status" value="1"/>
</dbReference>
<evidence type="ECO:0000313" key="10">
    <source>
        <dbReference type="EMBL" id="MFC5986710.1"/>
    </source>
</evidence>
<feature type="transmembrane region" description="Helical" evidence="7">
    <location>
        <begin position="40"/>
        <end position="60"/>
    </location>
</feature>
<feature type="domain" description="HAMP" evidence="9">
    <location>
        <begin position="62"/>
        <end position="114"/>
    </location>
</feature>
<feature type="domain" description="Methyl-accepting transducer" evidence="8">
    <location>
        <begin position="133"/>
        <end position="383"/>
    </location>
</feature>
<reference evidence="11" key="1">
    <citation type="journal article" date="2019" name="Int. J. Syst. Evol. Microbiol.">
        <title>The Global Catalogue of Microorganisms (GCM) 10K type strain sequencing project: providing services to taxonomists for standard genome sequencing and annotation.</title>
        <authorList>
            <consortium name="The Broad Institute Genomics Platform"/>
            <consortium name="The Broad Institute Genome Sequencing Center for Infectious Disease"/>
            <person name="Wu L."/>
            <person name="Ma J."/>
        </authorList>
    </citation>
    <scope>NUCLEOTIDE SEQUENCE [LARGE SCALE GENOMIC DNA]</scope>
    <source>
        <strain evidence="11">CCM 8749</strain>
    </source>
</reference>
<dbReference type="CDD" id="cd11386">
    <property type="entry name" value="MCP_signal"/>
    <property type="match status" value="1"/>
</dbReference>
<dbReference type="Proteomes" id="UP001596250">
    <property type="component" value="Unassembled WGS sequence"/>
</dbReference>
<dbReference type="RefSeq" id="WP_379894024.1">
    <property type="nucleotide sequence ID" value="NZ_CBCSCT010000079.1"/>
</dbReference>
<dbReference type="SMART" id="SM00283">
    <property type="entry name" value="MA"/>
    <property type="match status" value="1"/>
</dbReference>
<comment type="similarity">
    <text evidence="5">Belongs to the methyl-accepting chemotaxis (MCP) protein family.</text>
</comment>
<evidence type="ECO:0000256" key="4">
    <source>
        <dbReference type="ARBA" id="ARBA00023224"/>
    </source>
</evidence>
<protein>
    <submittedName>
        <fullName evidence="10">Methyl-accepting chemotaxis protein</fullName>
    </submittedName>
</protein>
<keyword evidence="2" id="KW-1003">Cell membrane</keyword>
<organism evidence="10 11">
    <name type="scientific">Marinicrinis lubricantis</name>
    <dbReference type="NCBI Taxonomy" id="2086470"/>
    <lineage>
        <taxon>Bacteria</taxon>
        <taxon>Bacillati</taxon>
        <taxon>Bacillota</taxon>
        <taxon>Bacilli</taxon>
        <taxon>Bacillales</taxon>
        <taxon>Paenibacillaceae</taxon>
    </lineage>
</organism>
<proteinExistence type="inferred from homology"/>
<evidence type="ECO:0000256" key="7">
    <source>
        <dbReference type="SAM" id="Phobius"/>
    </source>
</evidence>
<dbReference type="Gene3D" id="1.10.287.950">
    <property type="entry name" value="Methyl-accepting chemotaxis protein"/>
    <property type="match status" value="1"/>
</dbReference>
<feature type="transmembrane region" description="Helical" evidence="7">
    <location>
        <begin position="12"/>
        <end position="34"/>
    </location>
</feature>
<evidence type="ECO:0000256" key="1">
    <source>
        <dbReference type="ARBA" id="ARBA00004236"/>
    </source>
</evidence>